<accession>A0A077LUB6</accession>
<dbReference type="PANTHER" id="PTHR30399:SF1">
    <property type="entry name" value="UTP PYROPHOSPHATASE"/>
    <property type="match status" value="1"/>
</dbReference>
<organism evidence="3 4">
    <name type="scientific">Nostocoides japonicum T1-X7</name>
    <dbReference type="NCBI Taxonomy" id="1194083"/>
    <lineage>
        <taxon>Bacteria</taxon>
        <taxon>Bacillati</taxon>
        <taxon>Actinomycetota</taxon>
        <taxon>Actinomycetes</taxon>
        <taxon>Micrococcales</taxon>
        <taxon>Intrasporangiaceae</taxon>
        <taxon>Nostocoides</taxon>
    </lineage>
</organism>
<sequence>MDGRTVEVRRSPRRRRTISARREGDRIVVMVPAALSKAEEERWVRDMVARLEQGGRRRAPTDPDLEAAARRLSRAHLGGLAQPTSVRWVRNQNGRWGSCTPTTGAIRLSHRLQEMPQYVIDYVLLHELAHLLVPGHGPGFWELLSGYPRLERARGFLDGVSLAGGLDLSDEDDADDIDDPDAAGVQTGAPKQVGRGQAGP</sequence>
<dbReference type="Gene3D" id="3.30.2010.10">
    <property type="entry name" value="Metalloproteases ('zincins'), catalytic domain"/>
    <property type="match status" value="1"/>
</dbReference>
<proteinExistence type="predicted"/>
<dbReference type="AlphaFoldDB" id="A0A077LUB6"/>
<protein>
    <recommendedName>
        <fullName evidence="2">YgjP-like metallopeptidase domain-containing protein</fullName>
    </recommendedName>
</protein>
<dbReference type="EMBL" id="CAJB01000101">
    <property type="protein sequence ID" value="CCH77378.1"/>
    <property type="molecule type" value="Genomic_DNA"/>
</dbReference>
<dbReference type="PANTHER" id="PTHR30399">
    <property type="entry name" value="UNCHARACTERIZED PROTEIN YGJP"/>
    <property type="match status" value="1"/>
</dbReference>
<name>A0A077LUB6_9MICO</name>
<reference evidence="3 4" key="1">
    <citation type="journal article" date="2013" name="ISME J.">
        <title>A metabolic model for members of the genus Tetrasphaera involved in enhanced biological phosphorus removal.</title>
        <authorList>
            <person name="Kristiansen R."/>
            <person name="Nguyen H.T.T."/>
            <person name="Saunders A.M."/>
            <person name="Nielsen J.L."/>
            <person name="Wimmer R."/>
            <person name="Le V.Q."/>
            <person name="McIlroy S.J."/>
            <person name="Petrovski S."/>
            <person name="Seviour R.J."/>
            <person name="Calteau A."/>
            <person name="Nielsen K.L."/>
            <person name="Nielsen P.H."/>
        </authorList>
    </citation>
    <scope>NUCLEOTIDE SEQUENCE [LARGE SCALE GENOMIC DNA]</scope>
    <source>
        <strain evidence="3 4">T1-X7</strain>
    </source>
</reference>
<feature type="domain" description="YgjP-like metallopeptidase" evidence="2">
    <location>
        <begin position="83"/>
        <end position="147"/>
    </location>
</feature>
<gene>
    <name evidence="3" type="ORF">BN12_190021</name>
</gene>
<feature type="compositionally biased region" description="Acidic residues" evidence="1">
    <location>
        <begin position="169"/>
        <end position="181"/>
    </location>
</feature>
<dbReference type="Pfam" id="PF01863">
    <property type="entry name" value="YgjP-like"/>
    <property type="match status" value="1"/>
</dbReference>
<comment type="caution">
    <text evidence="3">The sequence shown here is derived from an EMBL/GenBank/DDBJ whole genome shotgun (WGS) entry which is preliminary data.</text>
</comment>
<evidence type="ECO:0000259" key="2">
    <source>
        <dbReference type="Pfam" id="PF01863"/>
    </source>
</evidence>
<keyword evidence="4" id="KW-1185">Reference proteome</keyword>
<dbReference type="STRING" id="1194083.BN12_190021"/>
<dbReference type="CDD" id="cd07344">
    <property type="entry name" value="M48_yhfN_like"/>
    <property type="match status" value="1"/>
</dbReference>
<dbReference type="InterPro" id="IPR002725">
    <property type="entry name" value="YgjP-like_metallopeptidase"/>
</dbReference>
<feature type="region of interest" description="Disordered" evidence="1">
    <location>
        <begin position="169"/>
        <end position="200"/>
    </location>
</feature>
<dbReference type="InterPro" id="IPR053136">
    <property type="entry name" value="UTP_pyrophosphatase-like"/>
</dbReference>
<evidence type="ECO:0000256" key="1">
    <source>
        <dbReference type="SAM" id="MobiDB-lite"/>
    </source>
</evidence>
<evidence type="ECO:0000313" key="4">
    <source>
        <dbReference type="Proteomes" id="UP000035721"/>
    </source>
</evidence>
<dbReference type="RefSeq" id="WP_048550292.1">
    <property type="nucleotide sequence ID" value="NZ_HF570958.1"/>
</dbReference>
<evidence type="ECO:0000313" key="3">
    <source>
        <dbReference type="EMBL" id="CCH77378.1"/>
    </source>
</evidence>
<dbReference type="Proteomes" id="UP000035721">
    <property type="component" value="Unassembled WGS sequence"/>
</dbReference>
<dbReference type="OrthoDB" id="9811177at2"/>